<feature type="domain" description="ChsH2 C-terminal OB-fold" evidence="1">
    <location>
        <begin position="68"/>
        <end position="138"/>
    </location>
</feature>
<protein>
    <recommendedName>
        <fullName evidence="1">ChsH2 C-terminal OB-fold domain-containing protein</fullName>
    </recommendedName>
</protein>
<dbReference type="AlphaFoldDB" id="A0A402CLF5"/>
<dbReference type="EMBL" id="BHYM01000098">
    <property type="protein sequence ID" value="GCE44556.1"/>
    <property type="molecule type" value="Genomic_DNA"/>
</dbReference>
<comment type="caution">
    <text evidence="2">The sequence shown here is derived from an EMBL/GenBank/DDBJ whole genome shotgun (WGS) entry which is preliminary data.</text>
</comment>
<reference evidence="2 3" key="1">
    <citation type="submission" date="2018-11" db="EMBL/GenBank/DDBJ databases">
        <title>Microbial catabolism of amino acid.</title>
        <authorList>
            <person name="Hibi M."/>
            <person name="Ogawa J."/>
        </authorList>
    </citation>
    <scope>NUCLEOTIDE SEQUENCE [LARGE SCALE GENOMIC DNA]</scope>
    <source>
        <strain evidence="2 3">C31-06</strain>
    </source>
</reference>
<proteinExistence type="predicted"/>
<dbReference type="InterPro" id="IPR012340">
    <property type="entry name" value="NA-bd_OB-fold"/>
</dbReference>
<dbReference type="OrthoDB" id="3687205at2"/>
<dbReference type="SUPFAM" id="SSF50249">
    <property type="entry name" value="Nucleic acid-binding proteins"/>
    <property type="match status" value="1"/>
</dbReference>
<dbReference type="PANTHER" id="PTHR34075:SF4">
    <property type="entry name" value="DUF35 DOMAIN-CONTAINING PROTEIN"/>
    <property type="match status" value="1"/>
</dbReference>
<dbReference type="PANTHER" id="PTHR34075">
    <property type="entry name" value="BLR3430 PROTEIN"/>
    <property type="match status" value="1"/>
</dbReference>
<name>A0A402CLF5_RHOWR</name>
<dbReference type="RefSeq" id="WP_124396119.1">
    <property type="nucleotide sequence ID" value="NZ_BHYM01000098.1"/>
</dbReference>
<gene>
    <name evidence="2" type="ORF">Rhow_008977</name>
</gene>
<evidence type="ECO:0000313" key="2">
    <source>
        <dbReference type="EMBL" id="GCE44556.1"/>
    </source>
</evidence>
<evidence type="ECO:0000313" key="3">
    <source>
        <dbReference type="Proteomes" id="UP000287519"/>
    </source>
</evidence>
<keyword evidence="3" id="KW-1185">Reference proteome</keyword>
<dbReference type="InterPro" id="IPR002878">
    <property type="entry name" value="ChsH2_C"/>
</dbReference>
<dbReference type="Pfam" id="PF01796">
    <property type="entry name" value="OB_ChsH2_C"/>
    <property type="match status" value="1"/>
</dbReference>
<sequence>MTETKLDALIHDVHWDIDYKVRLGQAWTRFMRGLQEKQLWATRTDDGARTYLPPQMYDEATFEPISEWVQVEPVGTIRASTIVYQGFEGGPEAPYAVAAIEIDGTTSLLMHFIGGVDLTDADTARACLKSGTRVRAVWSEDRSAKITDILHFAPED</sequence>
<dbReference type="InterPro" id="IPR052513">
    <property type="entry name" value="Thioester_dehydratase-like"/>
</dbReference>
<dbReference type="Gene3D" id="6.10.30.10">
    <property type="match status" value="1"/>
</dbReference>
<organism evidence="2 3">
    <name type="scientific">Rhodococcus wratislaviensis</name>
    <name type="common">Tsukamurella wratislaviensis</name>
    <dbReference type="NCBI Taxonomy" id="44752"/>
    <lineage>
        <taxon>Bacteria</taxon>
        <taxon>Bacillati</taxon>
        <taxon>Actinomycetota</taxon>
        <taxon>Actinomycetes</taxon>
        <taxon>Mycobacteriales</taxon>
        <taxon>Nocardiaceae</taxon>
        <taxon>Rhodococcus</taxon>
    </lineage>
</organism>
<accession>A0A402CLF5</accession>
<evidence type="ECO:0000259" key="1">
    <source>
        <dbReference type="Pfam" id="PF01796"/>
    </source>
</evidence>
<dbReference type="Proteomes" id="UP000287519">
    <property type="component" value="Unassembled WGS sequence"/>
</dbReference>